<name>A0A1D1YC41_9ARAE</name>
<accession>A0A1D1YC41</accession>
<dbReference type="AlphaFoldDB" id="A0A1D1YC41"/>
<feature type="domain" description="Agenet" evidence="1">
    <location>
        <begin position="111"/>
        <end position="167"/>
    </location>
</feature>
<dbReference type="InterPro" id="IPR014002">
    <property type="entry name" value="Agenet_dom_plant"/>
</dbReference>
<dbReference type="PANTHER" id="PTHR31917">
    <property type="entry name" value="AGENET DOMAIN-CONTAINING PROTEIN-RELATED"/>
    <property type="match status" value="1"/>
</dbReference>
<dbReference type="Pfam" id="PF05641">
    <property type="entry name" value="Agenet"/>
    <property type="match status" value="1"/>
</dbReference>
<dbReference type="PANTHER" id="PTHR31917:SF5">
    <property type="entry name" value="OS02G0204500 PROTEIN"/>
    <property type="match status" value="1"/>
</dbReference>
<evidence type="ECO:0000259" key="1">
    <source>
        <dbReference type="SMART" id="SM00743"/>
    </source>
</evidence>
<proteinExistence type="predicted"/>
<feature type="domain" description="Agenet" evidence="1">
    <location>
        <begin position="43"/>
        <end position="108"/>
    </location>
</feature>
<feature type="non-terminal residue" evidence="2">
    <location>
        <position position="1"/>
    </location>
</feature>
<reference evidence="2" key="1">
    <citation type="submission" date="2015-07" db="EMBL/GenBank/DDBJ databases">
        <title>Transcriptome Assembly of Anthurium amnicola.</title>
        <authorList>
            <person name="Suzuki J."/>
        </authorList>
    </citation>
    <scope>NUCLEOTIDE SEQUENCE</scope>
</reference>
<evidence type="ECO:0000313" key="2">
    <source>
        <dbReference type="EMBL" id="JAT52209.1"/>
    </source>
</evidence>
<organism evidence="2">
    <name type="scientific">Anthurium amnicola</name>
    <dbReference type="NCBI Taxonomy" id="1678845"/>
    <lineage>
        <taxon>Eukaryota</taxon>
        <taxon>Viridiplantae</taxon>
        <taxon>Streptophyta</taxon>
        <taxon>Embryophyta</taxon>
        <taxon>Tracheophyta</taxon>
        <taxon>Spermatophyta</taxon>
        <taxon>Magnoliopsida</taxon>
        <taxon>Liliopsida</taxon>
        <taxon>Araceae</taxon>
        <taxon>Pothoideae</taxon>
        <taxon>Potheae</taxon>
        <taxon>Anthurium</taxon>
    </lineage>
</organism>
<dbReference type="InterPro" id="IPR008395">
    <property type="entry name" value="Agenet-like_dom"/>
</dbReference>
<dbReference type="EMBL" id="GDJX01015727">
    <property type="protein sequence ID" value="JAT52209.1"/>
    <property type="molecule type" value="Transcribed_RNA"/>
</dbReference>
<protein>
    <recommendedName>
        <fullName evidence="1">Agenet domain-containing protein</fullName>
    </recommendedName>
</protein>
<sequence>REREREEHEGLNKVIGPSSSPSFPRIHISVVGVEVVSRNAATMRYKKGTKVEVLTKRELPSGAWRRAEIISGNGYTYNVKYEVSPSGATELVERVPRKVIRPFPPVMQGHLGWVPGDIVEVIDNGSWKLAQVTSVADRSYFSVRILGSFGAFKVHKSDVRLRQCWENDRWVVIGKDVETSDDELLKEECLQSMNFKKARDFPKVQDSEESTAIQNSKWVTSAGKKRGLQYCSPTLETCHRIVKKIMVCDEEGKRRQLAAINSFHLQEKGQSWRQL</sequence>
<dbReference type="SMART" id="SM00743">
    <property type="entry name" value="Agenet"/>
    <property type="match status" value="2"/>
</dbReference>
<gene>
    <name evidence="2" type="ORF">g.24619</name>
</gene>